<evidence type="ECO:0000256" key="3">
    <source>
        <dbReference type="ARBA" id="ARBA00023015"/>
    </source>
</evidence>
<dbReference type="Pfam" id="PF13424">
    <property type="entry name" value="TPR_12"/>
    <property type="match status" value="1"/>
</dbReference>
<keyword evidence="4 7" id="KW-0238">DNA-binding</keyword>
<dbReference type="Gene3D" id="1.25.40.10">
    <property type="entry name" value="Tetratricopeptide repeat domain"/>
    <property type="match status" value="2"/>
</dbReference>
<dbReference type="InterPro" id="IPR051677">
    <property type="entry name" value="AfsR-DnrI-RedD_regulator"/>
</dbReference>
<keyword evidence="2" id="KW-0902">Two-component regulatory system</keyword>
<dbReference type="PROSITE" id="PS50005">
    <property type="entry name" value="TPR"/>
    <property type="match status" value="1"/>
</dbReference>
<dbReference type="PROSITE" id="PS51755">
    <property type="entry name" value="OMPR_PHOB"/>
    <property type="match status" value="1"/>
</dbReference>
<dbReference type="InterPro" id="IPR019734">
    <property type="entry name" value="TPR_rpt"/>
</dbReference>
<dbReference type="InterPro" id="IPR027417">
    <property type="entry name" value="P-loop_NTPase"/>
</dbReference>
<feature type="region of interest" description="Disordered" evidence="8">
    <location>
        <begin position="244"/>
        <end position="294"/>
    </location>
</feature>
<evidence type="ECO:0000256" key="4">
    <source>
        <dbReference type="ARBA" id="ARBA00023125"/>
    </source>
</evidence>
<dbReference type="SMART" id="SM01043">
    <property type="entry name" value="BTAD"/>
    <property type="match status" value="1"/>
</dbReference>
<comment type="similarity">
    <text evidence="1">Belongs to the AfsR/DnrI/RedD regulatory family.</text>
</comment>
<dbReference type="SUPFAM" id="SSF52540">
    <property type="entry name" value="P-loop containing nucleoside triphosphate hydrolases"/>
    <property type="match status" value="1"/>
</dbReference>
<organism evidence="10 11">
    <name type="scientific">Streptomyces chryseus</name>
    <dbReference type="NCBI Taxonomy" id="68186"/>
    <lineage>
        <taxon>Bacteria</taxon>
        <taxon>Bacillati</taxon>
        <taxon>Actinomycetota</taxon>
        <taxon>Actinomycetes</taxon>
        <taxon>Kitasatosporales</taxon>
        <taxon>Streptomycetaceae</taxon>
        <taxon>Streptomyces</taxon>
    </lineage>
</organism>
<keyword evidence="3" id="KW-0805">Transcription regulation</keyword>
<keyword evidence="5" id="KW-0804">Transcription</keyword>
<sequence>MSSGGHRIPLNGAKPTGILAALVVHLGEVLSAERLVDLIWEEEPPATARALVASHVSGLRRVLAGAKGGDAIRTRSPGYVAEFPPSAVDARRFEEAFTAGRNAALGGRAEEAAETLQTAVRLWRGQDALEGLGQSFARVEAMRLTELRLAAQEFRFAAELDLDRRTDLVAELVAHVAAHPLRERSRGQLMTALFRTGRVADALRCYDEGRRLLRTELGVDPGPELRALHQALLRADTTVLGAPVRRGATSSGEGHGPAETAVSSRPDADTPSYHHRPGQSYDDPGRPAPSQLPPDVADFIGRTEQIAWATALLEQVRDPLRTAPPIGVISGRSGTGKTALAVHVGHRTAALFPDGQLFVDLRAADSEPVRTTDALARLLRALGVDPDTPARDEEDLLGLYRTQIARRRVLLILDNAVSEALLRPLLPPGGGSAVLITGRRRLVALEGAAHLDLGVPSETEALELLARVAGPTRPTLEPDRAAELVALCGRLPLAVRIAGARLAARPHWTPERLASRLKDERRRLDELQAGDLEVRASLGLGYADLDPQQQGALRRLALMDLPDFAAWVAGPLLDVSEDDAEDAVEQLVDCHFVEVVRTDETGRTRYRIHDLAREYARERCLADEARQERETAVRRLVDRWLGMARSAAARGPGGASRLLPATAVGESARSADEVMGPAGETARSAGGAARRTDEPVGGAGGSARFAGEPMDSAAELTRFAAEPTSLTQPPAHLAGEPTAWFAAEQRCLLAAVTHCAEHGMFDAARELAAALMAASAALYNQFDAWSRSHDVALRAVRRGGDAEGEAWLLNGLGQLRLEQDRFDEAHAFFAAALRLFEERAVRRGRADALAGMGMVRREQARFDEALALLTSALEHYREPQDIASMAHVLHGIGCVYRDQGRDDDAWATLSRAHRLYVTARDRYGDALVLRSLGLYHRARGDLPSAEVLLRQSLGIFEEMDDAFGVMYTSQSLAKVEFRQGRMTTARQRLDRCLEITRERQDVFGEALVLRTIGEWHLAAFDGETATETLRQALGLWDKLELPLWRARTLRDLARAELAKGAAGTGRELAEEAHRVFRQLGSREALEPLQPHDAPGR</sequence>
<feature type="DNA-binding region" description="OmpR/PhoB-type" evidence="7">
    <location>
        <begin position="1"/>
        <end position="83"/>
    </location>
</feature>
<dbReference type="Proteomes" id="UP000599437">
    <property type="component" value="Unassembled WGS sequence"/>
</dbReference>
<dbReference type="InterPro" id="IPR016032">
    <property type="entry name" value="Sig_transdc_resp-reg_C-effctor"/>
</dbReference>
<dbReference type="Pfam" id="PF13401">
    <property type="entry name" value="AAA_22"/>
    <property type="match status" value="1"/>
</dbReference>
<dbReference type="InterPro" id="IPR011990">
    <property type="entry name" value="TPR-like_helical_dom_sf"/>
</dbReference>
<dbReference type="SUPFAM" id="SSF46894">
    <property type="entry name" value="C-terminal effector domain of the bipartite response regulators"/>
    <property type="match status" value="1"/>
</dbReference>
<feature type="compositionally biased region" description="Low complexity" evidence="8">
    <location>
        <begin position="678"/>
        <end position="689"/>
    </location>
</feature>
<dbReference type="Pfam" id="PF00486">
    <property type="entry name" value="Trans_reg_C"/>
    <property type="match status" value="1"/>
</dbReference>
<dbReference type="PRINTS" id="PR00364">
    <property type="entry name" value="DISEASERSIST"/>
</dbReference>
<dbReference type="PANTHER" id="PTHR35807">
    <property type="entry name" value="TRANSCRIPTIONAL REGULATOR REDD-RELATED"/>
    <property type="match status" value="1"/>
</dbReference>
<feature type="domain" description="OmpR/PhoB-type" evidence="9">
    <location>
        <begin position="1"/>
        <end position="83"/>
    </location>
</feature>
<proteinExistence type="inferred from homology"/>
<dbReference type="PANTHER" id="PTHR35807:SF1">
    <property type="entry name" value="TRANSCRIPTIONAL REGULATOR REDD"/>
    <property type="match status" value="1"/>
</dbReference>
<dbReference type="InterPro" id="IPR049945">
    <property type="entry name" value="AAA_22"/>
</dbReference>
<evidence type="ECO:0000256" key="1">
    <source>
        <dbReference type="ARBA" id="ARBA00005820"/>
    </source>
</evidence>
<comment type="caution">
    <text evidence="10">The sequence shown here is derived from an EMBL/GenBank/DDBJ whole genome shotgun (WGS) entry which is preliminary data.</text>
</comment>
<evidence type="ECO:0000256" key="2">
    <source>
        <dbReference type="ARBA" id="ARBA00023012"/>
    </source>
</evidence>
<evidence type="ECO:0000313" key="11">
    <source>
        <dbReference type="Proteomes" id="UP000599437"/>
    </source>
</evidence>
<dbReference type="InterPro" id="IPR001867">
    <property type="entry name" value="OmpR/PhoB-type_DNA-bd"/>
</dbReference>
<protein>
    <submittedName>
        <fullName evidence="10">SARP family transcriptional regulator</fullName>
    </submittedName>
</protein>
<evidence type="ECO:0000259" key="9">
    <source>
        <dbReference type="PROSITE" id="PS51755"/>
    </source>
</evidence>
<dbReference type="SUPFAM" id="SSF48452">
    <property type="entry name" value="TPR-like"/>
    <property type="match status" value="3"/>
</dbReference>
<dbReference type="CDD" id="cd15831">
    <property type="entry name" value="BTAD"/>
    <property type="match status" value="1"/>
</dbReference>
<dbReference type="Pfam" id="PF03704">
    <property type="entry name" value="BTAD"/>
    <property type="match status" value="1"/>
</dbReference>
<evidence type="ECO:0000313" key="10">
    <source>
        <dbReference type="EMBL" id="GHB26047.1"/>
    </source>
</evidence>
<dbReference type="InterPro" id="IPR005158">
    <property type="entry name" value="BTAD"/>
</dbReference>
<dbReference type="Gene3D" id="1.10.10.10">
    <property type="entry name" value="Winged helix-like DNA-binding domain superfamily/Winged helix DNA-binding domain"/>
    <property type="match status" value="1"/>
</dbReference>
<evidence type="ECO:0000256" key="5">
    <source>
        <dbReference type="ARBA" id="ARBA00023163"/>
    </source>
</evidence>
<feature type="repeat" description="TPR" evidence="6">
    <location>
        <begin position="806"/>
        <end position="839"/>
    </location>
</feature>
<keyword evidence="11" id="KW-1185">Reference proteome</keyword>
<keyword evidence="6" id="KW-0802">TPR repeat</keyword>
<feature type="region of interest" description="Disordered" evidence="8">
    <location>
        <begin position="667"/>
        <end position="704"/>
    </location>
</feature>
<dbReference type="EMBL" id="BMVO01000027">
    <property type="protein sequence ID" value="GHB26047.1"/>
    <property type="molecule type" value="Genomic_DNA"/>
</dbReference>
<gene>
    <name evidence="10" type="ORF">GCM10010346_57090</name>
</gene>
<reference evidence="11" key="1">
    <citation type="journal article" date="2019" name="Int. J. Syst. Evol. Microbiol.">
        <title>The Global Catalogue of Microorganisms (GCM) 10K type strain sequencing project: providing services to taxonomists for standard genome sequencing and annotation.</title>
        <authorList>
            <consortium name="The Broad Institute Genomics Platform"/>
            <consortium name="The Broad Institute Genome Sequencing Center for Infectious Disease"/>
            <person name="Wu L."/>
            <person name="Ma J."/>
        </authorList>
    </citation>
    <scope>NUCLEOTIDE SEQUENCE [LARGE SCALE GENOMIC DNA]</scope>
    <source>
        <strain evidence="11">JCM 4737</strain>
    </source>
</reference>
<dbReference type="Gene3D" id="3.40.50.300">
    <property type="entry name" value="P-loop containing nucleotide triphosphate hydrolases"/>
    <property type="match status" value="1"/>
</dbReference>
<accession>A0ABQ3E4V7</accession>
<evidence type="ECO:0000256" key="6">
    <source>
        <dbReference type="PROSITE-ProRule" id="PRU00339"/>
    </source>
</evidence>
<evidence type="ECO:0000256" key="8">
    <source>
        <dbReference type="SAM" id="MobiDB-lite"/>
    </source>
</evidence>
<name>A0ABQ3E4V7_9ACTN</name>
<evidence type="ECO:0000256" key="7">
    <source>
        <dbReference type="PROSITE-ProRule" id="PRU01091"/>
    </source>
</evidence>
<dbReference type="SMART" id="SM00028">
    <property type="entry name" value="TPR"/>
    <property type="match status" value="6"/>
</dbReference>
<dbReference type="SMART" id="SM00862">
    <property type="entry name" value="Trans_reg_C"/>
    <property type="match status" value="1"/>
</dbReference>
<dbReference type="InterPro" id="IPR036388">
    <property type="entry name" value="WH-like_DNA-bd_sf"/>
</dbReference>